<dbReference type="InterPro" id="IPR050220">
    <property type="entry name" value="Type_II_DNA_Topoisomerases"/>
</dbReference>
<evidence type="ECO:0000313" key="10">
    <source>
        <dbReference type="Proteomes" id="UP001465755"/>
    </source>
</evidence>
<dbReference type="Gene3D" id="3.90.199.10">
    <property type="entry name" value="Topoisomerase II, domain 5"/>
    <property type="match status" value="1"/>
</dbReference>
<evidence type="ECO:0000256" key="2">
    <source>
        <dbReference type="ARBA" id="ARBA00008263"/>
    </source>
</evidence>
<keyword evidence="4 7" id="KW-0799">Topoisomerase</keyword>
<dbReference type="GO" id="GO:0005524">
    <property type="term" value="F:ATP binding"/>
    <property type="evidence" value="ECO:0007669"/>
    <property type="project" value="InterPro"/>
</dbReference>
<dbReference type="EMBL" id="JALJOQ010000003">
    <property type="protein sequence ID" value="KAK9813725.1"/>
    <property type="molecule type" value="Genomic_DNA"/>
</dbReference>
<comment type="similarity">
    <text evidence="2">Belongs to the type II topoisomerase GyrA/ParC subunit family.</text>
</comment>
<keyword evidence="10" id="KW-1185">Reference proteome</keyword>
<name>A0AAW1PZB4_9CHLO</name>
<dbReference type="GO" id="GO:0009330">
    <property type="term" value="C:DNA topoisomerase type II (double strand cut, ATP-hydrolyzing) complex"/>
    <property type="evidence" value="ECO:0007669"/>
    <property type="project" value="TreeGrafter"/>
</dbReference>
<evidence type="ECO:0000259" key="8">
    <source>
        <dbReference type="PROSITE" id="PS52040"/>
    </source>
</evidence>
<dbReference type="GO" id="GO:0003677">
    <property type="term" value="F:DNA binding"/>
    <property type="evidence" value="ECO:0007669"/>
    <property type="project" value="UniProtKB-UniRule"/>
</dbReference>
<proteinExistence type="inferred from homology"/>
<dbReference type="SMART" id="SM00434">
    <property type="entry name" value="TOP4c"/>
    <property type="match status" value="1"/>
</dbReference>
<dbReference type="InterPro" id="IPR013758">
    <property type="entry name" value="Topo_IIA_A/C_ab"/>
</dbReference>
<dbReference type="InterPro" id="IPR013757">
    <property type="entry name" value="Topo_IIA_A_a_sf"/>
</dbReference>
<dbReference type="FunFam" id="3.30.1360.40:FF:000002">
    <property type="entry name" value="DNA gyrase subunit A"/>
    <property type="match status" value="1"/>
</dbReference>
<keyword evidence="6 7" id="KW-0413">Isomerase</keyword>
<feature type="domain" description="Topo IIA-type catalytic" evidence="8">
    <location>
        <begin position="75"/>
        <end position="564"/>
    </location>
</feature>
<protein>
    <recommendedName>
        <fullName evidence="3">DNA topoisomerase (ATP-hydrolyzing)</fullName>
        <ecNumber evidence="3">5.6.2.2</ecNumber>
    </recommendedName>
</protein>
<dbReference type="PROSITE" id="PS52040">
    <property type="entry name" value="TOPO_IIA"/>
    <property type="match status" value="1"/>
</dbReference>
<dbReference type="FunFam" id="1.10.268.10:FF:000001">
    <property type="entry name" value="DNA gyrase subunit A"/>
    <property type="match status" value="1"/>
</dbReference>
<dbReference type="NCBIfam" id="NF004044">
    <property type="entry name" value="PRK05561.1"/>
    <property type="match status" value="1"/>
</dbReference>
<dbReference type="SUPFAM" id="SSF101904">
    <property type="entry name" value="GyrA/ParC C-terminal domain-like"/>
    <property type="match status" value="1"/>
</dbReference>
<feature type="active site" description="O-(5'-phospho-DNA)-tyrosine intermediate" evidence="7">
    <location>
        <position position="163"/>
    </location>
</feature>
<dbReference type="Gene3D" id="3.30.1360.40">
    <property type="match status" value="1"/>
</dbReference>
<keyword evidence="5 7" id="KW-0238">DNA-binding</keyword>
<dbReference type="InterPro" id="IPR013760">
    <property type="entry name" value="Topo_IIA-like_dom_sf"/>
</dbReference>
<evidence type="ECO:0000256" key="3">
    <source>
        <dbReference type="ARBA" id="ARBA00012895"/>
    </source>
</evidence>
<evidence type="ECO:0000256" key="4">
    <source>
        <dbReference type="ARBA" id="ARBA00023029"/>
    </source>
</evidence>
<organism evidence="9 10">
    <name type="scientific">Symbiochloris irregularis</name>
    <dbReference type="NCBI Taxonomy" id="706552"/>
    <lineage>
        <taxon>Eukaryota</taxon>
        <taxon>Viridiplantae</taxon>
        <taxon>Chlorophyta</taxon>
        <taxon>core chlorophytes</taxon>
        <taxon>Trebouxiophyceae</taxon>
        <taxon>Trebouxiales</taxon>
        <taxon>Trebouxiaceae</taxon>
        <taxon>Symbiochloris</taxon>
    </lineage>
</organism>
<dbReference type="Pfam" id="PF03989">
    <property type="entry name" value="DNA_gyraseA_C"/>
    <property type="match status" value="5"/>
</dbReference>
<dbReference type="InterPro" id="IPR006691">
    <property type="entry name" value="GyrA/parC_rep"/>
</dbReference>
<evidence type="ECO:0000256" key="5">
    <source>
        <dbReference type="ARBA" id="ARBA00023125"/>
    </source>
</evidence>
<comment type="caution">
    <text evidence="9">The sequence shown here is derived from an EMBL/GenBank/DDBJ whole genome shotgun (WGS) entry which is preliminary data.</text>
</comment>
<dbReference type="Pfam" id="PF00521">
    <property type="entry name" value="DNA_topoisoIV"/>
    <property type="match status" value="1"/>
</dbReference>
<dbReference type="NCBIfam" id="TIGR01063">
    <property type="entry name" value="gyrA"/>
    <property type="match status" value="1"/>
</dbReference>
<evidence type="ECO:0000256" key="1">
    <source>
        <dbReference type="ARBA" id="ARBA00000185"/>
    </source>
</evidence>
<accession>A0AAW1PZB4</accession>
<dbReference type="Gene3D" id="2.120.10.90">
    <property type="entry name" value="DNA gyrase/topoisomerase IV, subunit A, C-terminal"/>
    <property type="match status" value="1"/>
</dbReference>
<dbReference type="PROSITE" id="PS51257">
    <property type="entry name" value="PROKAR_LIPOPROTEIN"/>
    <property type="match status" value="1"/>
</dbReference>
<comment type="catalytic activity">
    <reaction evidence="1 7">
        <text>ATP-dependent breakage, passage and rejoining of double-stranded DNA.</text>
        <dbReference type="EC" id="5.6.2.2"/>
    </reaction>
</comment>
<dbReference type="CDD" id="cd00187">
    <property type="entry name" value="TOP4c"/>
    <property type="match status" value="1"/>
</dbReference>
<dbReference type="InterPro" id="IPR002205">
    <property type="entry name" value="Topo_IIA_dom_A"/>
</dbReference>
<dbReference type="Proteomes" id="UP001465755">
    <property type="component" value="Unassembled WGS sequence"/>
</dbReference>
<evidence type="ECO:0000256" key="6">
    <source>
        <dbReference type="ARBA" id="ARBA00023235"/>
    </source>
</evidence>
<dbReference type="PANTHER" id="PTHR43493:SF5">
    <property type="entry name" value="DNA GYRASE SUBUNIT A, CHLOROPLASTIC_MITOCHONDRIAL"/>
    <property type="match status" value="1"/>
</dbReference>
<dbReference type="InterPro" id="IPR035516">
    <property type="entry name" value="Gyrase/topoIV_suA_C"/>
</dbReference>
<dbReference type="EC" id="5.6.2.2" evidence="3"/>
<dbReference type="GO" id="GO:0005737">
    <property type="term" value="C:cytoplasm"/>
    <property type="evidence" value="ECO:0007669"/>
    <property type="project" value="TreeGrafter"/>
</dbReference>
<dbReference type="AlphaFoldDB" id="A0AAW1PZB4"/>
<dbReference type="PANTHER" id="PTHR43493">
    <property type="entry name" value="DNA GYRASE/TOPOISOMERASE SUBUNIT A"/>
    <property type="match status" value="1"/>
</dbReference>
<gene>
    <name evidence="9" type="ORF">WJX73_005461</name>
</gene>
<evidence type="ECO:0000256" key="7">
    <source>
        <dbReference type="PROSITE-ProRule" id="PRU01384"/>
    </source>
</evidence>
<evidence type="ECO:0000313" key="9">
    <source>
        <dbReference type="EMBL" id="KAK9813725.1"/>
    </source>
</evidence>
<reference evidence="9 10" key="1">
    <citation type="journal article" date="2024" name="Nat. Commun.">
        <title>Phylogenomics reveals the evolutionary origins of lichenization in chlorophyte algae.</title>
        <authorList>
            <person name="Puginier C."/>
            <person name="Libourel C."/>
            <person name="Otte J."/>
            <person name="Skaloud P."/>
            <person name="Haon M."/>
            <person name="Grisel S."/>
            <person name="Petersen M."/>
            <person name="Berrin J.G."/>
            <person name="Delaux P.M."/>
            <person name="Dal Grande F."/>
            <person name="Keller J."/>
        </authorList>
    </citation>
    <scope>NUCLEOTIDE SEQUENCE [LARGE SCALE GENOMIC DNA]</scope>
    <source>
        <strain evidence="9 10">SAG 2036</strain>
    </source>
</reference>
<dbReference type="Gene3D" id="1.10.268.10">
    <property type="entry name" value="Topoisomerase, domain 3"/>
    <property type="match status" value="1"/>
</dbReference>
<sequence length="896" mass="96758">MQPYLARCSRTWLPPSLHGWTSCLRSVGPLLGQALNVDAQGHQRATRGVIDIELKAEAEDSYVAYAMSVIIGRALPDVRDGLKPVHRRILYAMHDLGLLHSRPYRKCARVVGEVLGKYHPHGDTAVYDALVRLAQGFSMRAPLIAGHGNFGSLDNDPPAAMRYTECRLQALTSAVFLSDLAFDTVRWMPTFDGSLEEPFVLPARVPHLLVNGTSGIAVGIATRMPPHNLREVVQGLKALIADPDISLSGLMKHIPAPDFPTGGEIIAAETLSDVYASGRGPITVRGQAFIEEPDTGAKGKKGAKGKGKAKGAALAGTSTKPLIVITELPYQTNKAGFVANVASLVEAGKLTGVADVRDESDREGMRVVVEPKRGVDPAVILNSLYQTTTLQSRFPVNMVAIVNRQPEKLSLKDCLRHFLDFRIEVVEKRARHHLGNAQRRQHIVEGLLKAHASLDAVVQLIRQAPDGPAAAAGLQKDYQLDSDQADAILSMTLRRLTTLESGKLQEEAAKLTQQVQDLQQLLADPKLVLKVIGDEAQEMADKFGDDRRTKVLQDVDGKLTVEDITTNGKSLVVFSSKGFIKRMPADTFSVQNRGGRGVKGTQLRNNDTVEDVVLVNDHDHLLFITAGGVARTLKAHQVPLGSRTSSGTAASQVLALKSGEAVAAMLPVSTFDWKPAYEGGQDYLLLLTRGAKIKKVALEHFKDMKKGGLKAMRIQDDDELVWVGKCTENCSVMLAASDGMVLHFPTDEANLPARSRTAGGQPAIRLTGKYRKSPYLIGMSILPAEGPCALIVTKQGQGKLVAVENMKLSKRYQMGYAAMRLFQGDSLAALHMVEGGEAGQQAEVLMASAQGLMSRTTLGAIPVGSRRHMGVRLLNLQDGDVVSTVTVLPASEEASQ</sequence>
<dbReference type="GO" id="GO:0003918">
    <property type="term" value="F:DNA topoisomerase type II (double strand cut, ATP-hydrolyzing) activity"/>
    <property type="evidence" value="ECO:0007669"/>
    <property type="project" value="UniProtKB-EC"/>
</dbReference>
<dbReference type="GO" id="GO:0006265">
    <property type="term" value="P:DNA topological change"/>
    <property type="evidence" value="ECO:0007669"/>
    <property type="project" value="UniProtKB-UniRule"/>
</dbReference>
<dbReference type="SUPFAM" id="SSF56719">
    <property type="entry name" value="Type II DNA topoisomerase"/>
    <property type="match status" value="1"/>
</dbReference>